<dbReference type="Proteomes" id="UP001231189">
    <property type="component" value="Unassembled WGS sequence"/>
</dbReference>
<name>A0AAD8S734_LOLMU</name>
<feature type="repeat" description="PPR" evidence="3">
    <location>
        <begin position="12"/>
        <end position="46"/>
    </location>
</feature>
<dbReference type="InterPro" id="IPR002885">
    <property type="entry name" value="PPR_rpt"/>
</dbReference>
<dbReference type="Gene3D" id="1.25.40.10">
    <property type="entry name" value="Tetratricopeptide repeat domain"/>
    <property type="match status" value="1"/>
</dbReference>
<dbReference type="PROSITE" id="PS51375">
    <property type="entry name" value="PPR"/>
    <property type="match status" value="1"/>
</dbReference>
<reference evidence="4" key="1">
    <citation type="submission" date="2023-07" db="EMBL/GenBank/DDBJ databases">
        <title>A chromosome-level genome assembly of Lolium multiflorum.</title>
        <authorList>
            <person name="Chen Y."/>
            <person name="Copetti D."/>
            <person name="Kolliker R."/>
            <person name="Studer B."/>
        </authorList>
    </citation>
    <scope>NUCLEOTIDE SEQUENCE</scope>
    <source>
        <strain evidence="4">02402/16</strain>
        <tissue evidence="4">Leaf</tissue>
    </source>
</reference>
<keyword evidence="1" id="KW-0677">Repeat</keyword>
<dbReference type="InterPro" id="IPR011990">
    <property type="entry name" value="TPR-like_helical_dom_sf"/>
</dbReference>
<dbReference type="GO" id="GO:0003723">
    <property type="term" value="F:RNA binding"/>
    <property type="evidence" value="ECO:0007669"/>
    <property type="project" value="InterPro"/>
</dbReference>
<evidence type="ECO:0000256" key="1">
    <source>
        <dbReference type="ARBA" id="ARBA00022737"/>
    </source>
</evidence>
<dbReference type="PANTHER" id="PTHR47926">
    <property type="entry name" value="PENTATRICOPEPTIDE REPEAT-CONTAINING PROTEIN"/>
    <property type="match status" value="1"/>
</dbReference>
<dbReference type="InterPro" id="IPR046960">
    <property type="entry name" value="PPR_At4g14850-like_plant"/>
</dbReference>
<accession>A0AAD8S734</accession>
<keyword evidence="5" id="KW-1185">Reference proteome</keyword>
<evidence type="ECO:0000313" key="5">
    <source>
        <dbReference type="Proteomes" id="UP001231189"/>
    </source>
</evidence>
<dbReference type="Pfam" id="PF01535">
    <property type="entry name" value="PPR"/>
    <property type="match status" value="1"/>
</dbReference>
<keyword evidence="2" id="KW-0809">Transit peptide</keyword>
<organism evidence="4 5">
    <name type="scientific">Lolium multiflorum</name>
    <name type="common">Italian ryegrass</name>
    <name type="synonym">Lolium perenne subsp. multiflorum</name>
    <dbReference type="NCBI Taxonomy" id="4521"/>
    <lineage>
        <taxon>Eukaryota</taxon>
        <taxon>Viridiplantae</taxon>
        <taxon>Streptophyta</taxon>
        <taxon>Embryophyta</taxon>
        <taxon>Tracheophyta</taxon>
        <taxon>Spermatophyta</taxon>
        <taxon>Magnoliopsida</taxon>
        <taxon>Liliopsida</taxon>
        <taxon>Poales</taxon>
        <taxon>Poaceae</taxon>
        <taxon>BOP clade</taxon>
        <taxon>Pooideae</taxon>
        <taxon>Poodae</taxon>
        <taxon>Poeae</taxon>
        <taxon>Poeae Chloroplast Group 2 (Poeae type)</taxon>
        <taxon>Loliodinae</taxon>
        <taxon>Loliinae</taxon>
        <taxon>Lolium</taxon>
    </lineage>
</organism>
<evidence type="ECO:0008006" key="6">
    <source>
        <dbReference type="Google" id="ProtNLM"/>
    </source>
</evidence>
<dbReference type="GO" id="GO:0009451">
    <property type="term" value="P:RNA modification"/>
    <property type="evidence" value="ECO:0007669"/>
    <property type="project" value="InterPro"/>
</dbReference>
<evidence type="ECO:0000313" key="4">
    <source>
        <dbReference type="EMBL" id="KAK1646941.1"/>
    </source>
</evidence>
<gene>
    <name evidence="4" type="ORF">QYE76_064746</name>
</gene>
<proteinExistence type="predicted"/>
<comment type="caution">
    <text evidence="4">The sequence shown here is derived from an EMBL/GenBank/DDBJ whole genome shotgun (WGS) entry which is preliminary data.</text>
</comment>
<dbReference type="Pfam" id="PF13812">
    <property type="entry name" value="PPR_3"/>
    <property type="match status" value="1"/>
</dbReference>
<dbReference type="PANTHER" id="PTHR47926:SF475">
    <property type="entry name" value="DYW DOMAIN-CONTAINING PROTEIN"/>
    <property type="match status" value="1"/>
</dbReference>
<dbReference type="AlphaFoldDB" id="A0AAD8S734"/>
<protein>
    <recommendedName>
        <fullName evidence="6">Pentatricopeptide repeat-containing protein</fullName>
    </recommendedName>
</protein>
<sequence length="149" mass="16650">MEKLFLEMPESDNVSYNVTIAGYAWNRCYGMALRLFREMQTLSFDRRALPYATLLSVAGSLPHIGIGKQINAQLNGQQEEALRLFCDMKRAGLSPGRATFSSIIKASSSLAMIGLGRQLHSYLKRSGRIASVILSKIYAKAGKWKMMHM</sequence>
<evidence type="ECO:0000256" key="2">
    <source>
        <dbReference type="ARBA" id="ARBA00022946"/>
    </source>
</evidence>
<dbReference type="EMBL" id="JAUUTY010000004">
    <property type="protein sequence ID" value="KAK1646941.1"/>
    <property type="molecule type" value="Genomic_DNA"/>
</dbReference>
<evidence type="ECO:0000256" key="3">
    <source>
        <dbReference type="PROSITE-ProRule" id="PRU00708"/>
    </source>
</evidence>